<dbReference type="RefSeq" id="WP_156739813.1">
    <property type="nucleotide sequence ID" value="NZ_CACRYJ010000016.1"/>
</dbReference>
<name>A0A7M4DFU0_9MICO</name>
<dbReference type="PANTHER" id="PTHR33884:SF3">
    <property type="entry name" value="UPF0410 PROTEIN YMGE"/>
    <property type="match status" value="1"/>
</dbReference>
<evidence type="ECO:0000256" key="6">
    <source>
        <dbReference type="ARBA" id="ARBA00023136"/>
    </source>
</evidence>
<comment type="subcellular location">
    <subcellularLocation>
        <location evidence="1">Cell membrane</location>
        <topology evidence="1">Multi-pass membrane protein</topology>
    </subcellularLocation>
</comment>
<evidence type="ECO:0000256" key="4">
    <source>
        <dbReference type="ARBA" id="ARBA00022692"/>
    </source>
</evidence>
<dbReference type="EMBL" id="CACRYJ010000016">
    <property type="protein sequence ID" value="VZO35783.1"/>
    <property type="molecule type" value="Genomic_DNA"/>
</dbReference>
<dbReference type="Proteomes" id="UP000419743">
    <property type="component" value="Unassembled WGS sequence"/>
</dbReference>
<evidence type="ECO:0000256" key="5">
    <source>
        <dbReference type="ARBA" id="ARBA00022989"/>
    </source>
</evidence>
<comment type="similarity">
    <text evidence="2">Belongs to the UPF0410 family.</text>
</comment>
<proteinExistence type="inferred from homology"/>
<dbReference type="Pfam" id="PF04226">
    <property type="entry name" value="Transgly_assoc"/>
    <property type="match status" value="1"/>
</dbReference>
<evidence type="ECO:0000256" key="1">
    <source>
        <dbReference type="ARBA" id="ARBA00004651"/>
    </source>
</evidence>
<keyword evidence="5 7" id="KW-1133">Transmembrane helix</keyword>
<evidence type="ECO:0000313" key="9">
    <source>
        <dbReference type="Proteomes" id="UP000419743"/>
    </source>
</evidence>
<keyword evidence="9" id="KW-1185">Reference proteome</keyword>
<feature type="transmembrane region" description="Helical" evidence="7">
    <location>
        <begin position="29"/>
        <end position="49"/>
    </location>
</feature>
<feature type="transmembrane region" description="Helical" evidence="7">
    <location>
        <begin position="6"/>
        <end position="22"/>
    </location>
</feature>
<evidence type="ECO:0008006" key="10">
    <source>
        <dbReference type="Google" id="ProtNLM"/>
    </source>
</evidence>
<dbReference type="PANTHER" id="PTHR33884">
    <property type="entry name" value="UPF0410 PROTEIN YMGE"/>
    <property type="match status" value="1"/>
</dbReference>
<sequence>MGEVIGVIIFGAVIGVIARLVRPGPQKIGMLWTVIIGIVGALLGYLISGWLGVRDTPGIDWIRWVISIVAAVVLLGVYLGLTAGKGSGGNSVTK</sequence>
<comment type="caution">
    <text evidence="8">The sequence shown here is derived from an EMBL/GenBank/DDBJ whole genome shotgun (WGS) entry which is preliminary data.</text>
</comment>
<organism evidence="8 9">
    <name type="scientific">Occultella aeris</name>
    <dbReference type="NCBI Taxonomy" id="2761496"/>
    <lineage>
        <taxon>Bacteria</taxon>
        <taxon>Bacillati</taxon>
        <taxon>Actinomycetota</taxon>
        <taxon>Actinomycetes</taxon>
        <taxon>Micrococcales</taxon>
        <taxon>Ruaniaceae</taxon>
        <taxon>Occultella</taxon>
    </lineage>
</organism>
<keyword evidence="3" id="KW-1003">Cell membrane</keyword>
<dbReference type="AlphaFoldDB" id="A0A7M4DFU0"/>
<evidence type="ECO:0000256" key="3">
    <source>
        <dbReference type="ARBA" id="ARBA00022475"/>
    </source>
</evidence>
<evidence type="ECO:0000313" key="8">
    <source>
        <dbReference type="EMBL" id="VZO35783.1"/>
    </source>
</evidence>
<evidence type="ECO:0000256" key="7">
    <source>
        <dbReference type="SAM" id="Phobius"/>
    </source>
</evidence>
<keyword evidence="4 7" id="KW-0812">Transmembrane</keyword>
<feature type="transmembrane region" description="Helical" evidence="7">
    <location>
        <begin position="61"/>
        <end position="81"/>
    </location>
</feature>
<keyword evidence="6 7" id="KW-0472">Membrane</keyword>
<gene>
    <name evidence="8" type="ORF">HALOF300_00984</name>
</gene>
<dbReference type="GO" id="GO:0005886">
    <property type="term" value="C:plasma membrane"/>
    <property type="evidence" value="ECO:0007669"/>
    <property type="project" value="UniProtKB-SubCell"/>
</dbReference>
<evidence type="ECO:0000256" key="2">
    <source>
        <dbReference type="ARBA" id="ARBA00011006"/>
    </source>
</evidence>
<protein>
    <recommendedName>
        <fullName evidence="10">GlsB/YeaQ/YmgE family stress response membrane protein</fullName>
    </recommendedName>
</protein>
<reference evidence="8 9" key="1">
    <citation type="submission" date="2019-11" db="EMBL/GenBank/DDBJ databases">
        <authorList>
            <person name="Criscuolo A."/>
        </authorList>
    </citation>
    <scope>NUCLEOTIDE SEQUENCE [LARGE SCALE GENOMIC DNA]</scope>
    <source>
        <strain evidence="8">CIP111667</strain>
    </source>
</reference>
<accession>A0A7M4DFU0</accession>
<dbReference type="InterPro" id="IPR007341">
    <property type="entry name" value="Transgly_assoc"/>
</dbReference>